<protein>
    <recommendedName>
        <fullName evidence="1">F-box domain-containing protein</fullName>
    </recommendedName>
</protein>
<dbReference type="PROSITE" id="PS50181">
    <property type="entry name" value="FBOX"/>
    <property type="match status" value="1"/>
</dbReference>
<evidence type="ECO:0000313" key="2">
    <source>
        <dbReference type="EMBL" id="KAK1612027.1"/>
    </source>
</evidence>
<dbReference type="Pfam" id="PF00646">
    <property type="entry name" value="F-box"/>
    <property type="match status" value="1"/>
</dbReference>
<keyword evidence="3" id="KW-1185">Reference proteome</keyword>
<dbReference type="Gene3D" id="1.20.1280.50">
    <property type="match status" value="1"/>
</dbReference>
<evidence type="ECO:0000313" key="3">
    <source>
        <dbReference type="Proteomes" id="UP001231189"/>
    </source>
</evidence>
<reference evidence="2" key="1">
    <citation type="submission" date="2023-07" db="EMBL/GenBank/DDBJ databases">
        <title>A chromosome-level genome assembly of Lolium multiflorum.</title>
        <authorList>
            <person name="Chen Y."/>
            <person name="Copetti D."/>
            <person name="Kolliker R."/>
            <person name="Studer B."/>
        </authorList>
    </citation>
    <scope>NUCLEOTIDE SEQUENCE</scope>
    <source>
        <strain evidence="2">02402/16</strain>
        <tissue evidence="2">Leaf</tissue>
    </source>
</reference>
<dbReference type="SUPFAM" id="SSF81383">
    <property type="entry name" value="F-box domain"/>
    <property type="match status" value="1"/>
</dbReference>
<dbReference type="Proteomes" id="UP001231189">
    <property type="component" value="Unassembled WGS sequence"/>
</dbReference>
<dbReference type="SMART" id="SM00256">
    <property type="entry name" value="FBOX"/>
    <property type="match status" value="1"/>
</dbReference>
<dbReference type="AlphaFoldDB" id="A0AAD8R1B8"/>
<dbReference type="EMBL" id="JAUUTY010000007">
    <property type="protein sequence ID" value="KAK1612027.1"/>
    <property type="molecule type" value="Genomic_DNA"/>
</dbReference>
<evidence type="ECO:0000259" key="1">
    <source>
        <dbReference type="PROSITE" id="PS50181"/>
    </source>
</evidence>
<dbReference type="PANTHER" id="PTHR44586:SF25">
    <property type="entry name" value="(WILD MALAYSIAN BANANA) HYPOTHETICAL PROTEIN"/>
    <property type="match status" value="1"/>
</dbReference>
<accession>A0AAD8R1B8</accession>
<dbReference type="InterPro" id="IPR036047">
    <property type="entry name" value="F-box-like_dom_sf"/>
</dbReference>
<comment type="caution">
    <text evidence="2">The sequence shown here is derived from an EMBL/GenBank/DDBJ whole genome shotgun (WGS) entry which is preliminary data.</text>
</comment>
<feature type="domain" description="F-box" evidence="1">
    <location>
        <begin position="16"/>
        <end position="64"/>
    </location>
</feature>
<gene>
    <name evidence="2" type="ORF">QYE76_035700</name>
</gene>
<organism evidence="2 3">
    <name type="scientific">Lolium multiflorum</name>
    <name type="common">Italian ryegrass</name>
    <name type="synonym">Lolium perenne subsp. multiflorum</name>
    <dbReference type="NCBI Taxonomy" id="4521"/>
    <lineage>
        <taxon>Eukaryota</taxon>
        <taxon>Viridiplantae</taxon>
        <taxon>Streptophyta</taxon>
        <taxon>Embryophyta</taxon>
        <taxon>Tracheophyta</taxon>
        <taxon>Spermatophyta</taxon>
        <taxon>Magnoliopsida</taxon>
        <taxon>Liliopsida</taxon>
        <taxon>Poales</taxon>
        <taxon>Poaceae</taxon>
        <taxon>BOP clade</taxon>
        <taxon>Pooideae</taxon>
        <taxon>Poodae</taxon>
        <taxon>Poeae</taxon>
        <taxon>Poeae Chloroplast Group 2 (Poeae type)</taxon>
        <taxon>Loliodinae</taxon>
        <taxon>Loliinae</taxon>
        <taxon>Lolium</taxon>
    </lineage>
</organism>
<dbReference type="Pfam" id="PF03478">
    <property type="entry name" value="Beta-prop_KIB1-4"/>
    <property type="match status" value="1"/>
</dbReference>
<dbReference type="InterPro" id="IPR001810">
    <property type="entry name" value="F-box_dom"/>
</dbReference>
<dbReference type="InterPro" id="IPR005174">
    <property type="entry name" value="KIB1-4_b-propeller"/>
</dbReference>
<proteinExistence type="predicted"/>
<dbReference type="PANTHER" id="PTHR44586">
    <property type="entry name" value="F-BOX DOMAIN CONTAINING PROTEIN, EXPRESSED"/>
    <property type="match status" value="1"/>
</dbReference>
<sequence>MSAMRELVGAVGRRPGPGWSDLPSDLLESVLVRLPVPDRLRFPAVCTAWRSVAAASASQVHQAVDVPSPWLMLPFNQTARRQRRGAGDTFSKARFLSLSEGRTYDIPQPAPAVPDRLSVGSSPDGWLVTADAASELHLLNPLTGAQVQLPPPDTLPFVHASRDAVGRVVSYSIRCCFHEDENGDDAAVVVPPESFAPDRLRYELYEKAILVSAPRERQTGSWGGYAVMLICQPLSRLAIARAGDTRWTLLDTPSRRWVDAVRASSATGAGGRQLIYALDSAGRVDALDVDATPPTRVAVAPAACCCCSGRACSMSGTCSRYLVELSPGRLLQVHRLRAAAHARYRCEPRPERVEYTTVDAEIFEWTTDDGRWAPVDGKNGCVLAGRALFLGKNASLCVAVGGCCRSELKGNCVYFTDDGPWSHDRCREVAPDVGVLDLADGSYTPPRGAARDLLWKWPPPVWVFPSCARRLN</sequence>
<name>A0AAD8R1B8_LOLMU</name>